<evidence type="ECO:0000256" key="5">
    <source>
        <dbReference type="ARBA" id="ARBA00022984"/>
    </source>
</evidence>
<comment type="caution">
    <text evidence="12">The sequence shown here is derived from an EMBL/GenBank/DDBJ whole genome shotgun (WGS) entry which is preliminary data.</text>
</comment>
<evidence type="ECO:0000313" key="12">
    <source>
        <dbReference type="EMBL" id="KKQ67364.1"/>
    </source>
</evidence>
<keyword evidence="4" id="KW-0133">Cell shape</keyword>
<dbReference type="SUPFAM" id="SSF56601">
    <property type="entry name" value="beta-lactamase/transpeptidase-like"/>
    <property type="match status" value="1"/>
</dbReference>
<feature type="active site" evidence="7">
    <location>
        <position position="166"/>
    </location>
</feature>
<keyword evidence="2" id="KW-0732">Signal</keyword>
<dbReference type="PANTHER" id="PTHR21581:SF6">
    <property type="entry name" value="TRAFFICKING PROTEIN PARTICLE COMPLEX SUBUNIT 12"/>
    <property type="match status" value="1"/>
</dbReference>
<evidence type="ECO:0000256" key="10">
    <source>
        <dbReference type="SAM" id="Phobius"/>
    </source>
</evidence>
<gene>
    <name evidence="12" type="ORF">US86_C0001G0291</name>
</gene>
<evidence type="ECO:0000256" key="8">
    <source>
        <dbReference type="PIRSR" id="PIRSR618044-2"/>
    </source>
</evidence>
<reference evidence="12 13" key="1">
    <citation type="journal article" date="2015" name="Nature">
        <title>rRNA introns, odd ribosomes, and small enigmatic genomes across a large radiation of phyla.</title>
        <authorList>
            <person name="Brown C.T."/>
            <person name="Hug L.A."/>
            <person name="Thomas B.C."/>
            <person name="Sharon I."/>
            <person name="Castelle C.J."/>
            <person name="Singh A."/>
            <person name="Wilkins M.J."/>
            <person name="Williams K.H."/>
            <person name="Banfield J.F."/>
        </authorList>
    </citation>
    <scope>NUCLEOTIDE SEQUENCE [LARGE SCALE GENOMIC DNA]</scope>
</reference>
<organism evidence="12 13">
    <name type="scientific">Candidatus Daviesbacteria bacterium GW2011_GWA2_38_24</name>
    <dbReference type="NCBI Taxonomy" id="1618422"/>
    <lineage>
        <taxon>Bacteria</taxon>
        <taxon>Candidatus Daviesiibacteriota</taxon>
    </lineage>
</organism>
<keyword evidence="3" id="KW-0378">Hydrolase</keyword>
<dbReference type="GO" id="GO:0009252">
    <property type="term" value="P:peptidoglycan biosynthetic process"/>
    <property type="evidence" value="ECO:0007669"/>
    <property type="project" value="UniProtKB-KW"/>
</dbReference>
<evidence type="ECO:0000256" key="4">
    <source>
        <dbReference type="ARBA" id="ARBA00022960"/>
    </source>
</evidence>
<feature type="transmembrane region" description="Helical" evidence="10">
    <location>
        <begin position="12"/>
        <end position="35"/>
    </location>
</feature>
<evidence type="ECO:0000259" key="11">
    <source>
        <dbReference type="Pfam" id="PF00768"/>
    </source>
</evidence>
<dbReference type="GO" id="GO:0009002">
    <property type="term" value="F:serine-type D-Ala-D-Ala carboxypeptidase activity"/>
    <property type="evidence" value="ECO:0007669"/>
    <property type="project" value="InterPro"/>
</dbReference>
<evidence type="ECO:0000256" key="6">
    <source>
        <dbReference type="ARBA" id="ARBA00023316"/>
    </source>
</evidence>
<evidence type="ECO:0000256" key="3">
    <source>
        <dbReference type="ARBA" id="ARBA00022801"/>
    </source>
</evidence>
<keyword evidence="6" id="KW-0961">Cell wall biogenesis/degradation</keyword>
<evidence type="ECO:0000256" key="7">
    <source>
        <dbReference type="PIRSR" id="PIRSR618044-1"/>
    </source>
</evidence>
<dbReference type="InterPro" id="IPR012338">
    <property type="entry name" value="Beta-lactam/transpept-like"/>
</dbReference>
<feature type="active site" description="Proton acceptor" evidence="7">
    <location>
        <position position="115"/>
    </location>
</feature>
<dbReference type="PRINTS" id="PR00725">
    <property type="entry name" value="DADACBPTASE1"/>
</dbReference>
<protein>
    <submittedName>
        <fullName evidence="12">D-alanyl-D-alanine carboxypeptidase</fullName>
    </submittedName>
</protein>
<feature type="domain" description="Peptidase S11 D-alanyl-D-alanine carboxypeptidase A N-terminal" evidence="11">
    <location>
        <begin position="81"/>
        <end position="301"/>
    </location>
</feature>
<dbReference type="Proteomes" id="UP000034235">
    <property type="component" value="Unassembled WGS sequence"/>
</dbReference>
<dbReference type="PANTHER" id="PTHR21581">
    <property type="entry name" value="D-ALANYL-D-ALANINE CARBOXYPEPTIDASE"/>
    <property type="match status" value="1"/>
</dbReference>
<dbReference type="GO" id="GO:0008360">
    <property type="term" value="P:regulation of cell shape"/>
    <property type="evidence" value="ECO:0007669"/>
    <property type="project" value="UniProtKB-KW"/>
</dbReference>
<feature type="active site" description="Acyl-ester intermediate" evidence="7">
    <location>
        <position position="112"/>
    </location>
</feature>
<evidence type="ECO:0000256" key="1">
    <source>
        <dbReference type="ARBA" id="ARBA00007164"/>
    </source>
</evidence>
<dbReference type="GO" id="GO:0006508">
    <property type="term" value="P:proteolysis"/>
    <property type="evidence" value="ECO:0007669"/>
    <property type="project" value="InterPro"/>
</dbReference>
<dbReference type="AlphaFoldDB" id="A0A0G0M132"/>
<sequence>MKKLIKSLSSLQVRVLTAIYLLVLFSAAIGSLIFLPKIISVTESSFLVSSNSKGFNSSQVTEKSETKKSVTTIKSKDLPLPSFTASAVLAKDLQTGEILYEKNIHNKLAPASTTKIMTALVAVEYFKPADVLIVYSEALVGGSTMGLNVGEQLSFRSLLYGMMLNSGNDAAFTIASNFPGGVEGFVSQMNKKVQDLKLRSTHFDNPAGFDSSNHFSSAADLSVISEEVIRNYQLARVVATKETSVSAWDKSTSHTLKNLNKLLAEEGMLGIKTGFTEKAGESFVGLVERNGRKVLTVVLNSNDRFKETKDLIDWVYKNYSWQEVYQ</sequence>
<keyword evidence="12" id="KW-0645">Protease</keyword>
<dbReference type="EMBL" id="LBUP01000001">
    <property type="protein sequence ID" value="KKQ67364.1"/>
    <property type="molecule type" value="Genomic_DNA"/>
</dbReference>
<evidence type="ECO:0000256" key="9">
    <source>
        <dbReference type="RuleBase" id="RU004016"/>
    </source>
</evidence>
<accession>A0A0G0M132</accession>
<evidence type="ECO:0000313" key="13">
    <source>
        <dbReference type="Proteomes" id="UP000034235"/>
    </source>
</evidence>
<dbReference type="GO" id="GO:0071555">
    <property type="term" value="P:cell wall organization"/>
    <property type="evidence" value="ECO:0007669"/>
    <property type="project" value="UniProtKB-KW"/>
</dbReference>
<keyword evidence="10" id="KW-0812">Transmembrane</keyword>
<comment type="similarity">
    <text evidence="1 9">Belongs to the peptidase S11 family.</text>
</comment>
<keyword evidence="5" id="KW-0573">Peptidoglycan synthesis</keyword>
<feature type="binding site" evidence="8">
    <location>
        <position position="272"/>
    </location>
    <ligand>
        <name>substrate</name>
    </ligand>
</feature>
<evidence type="ECO:0000256" key="2">
    <source>
        <dbReference type="ARBA" id="ARBA00022729"/>
    </source>
</evidence>
<keyword evidence="10" id="KW-0472">Membrane</keyword>
<keyword evidence="12" id="KW-0121">Carboxypeptidase</keyword>
<name>A0A0G0M132_9BACT</name>
<dbReference type="InterPro" id="IPR001967">
    <property type="entry name" value="Peptidase_S11_N"/>
</dbReference>
<dbReference type="InterPro" id="IPR018044">
    <property type="entry name" value="Peptidase_S11"/>
</dbReference>
<keyword evidence="10" id="KW-1133">Transmembrane helix</keyword>
<dbReference type="Gene3D" id="3.40.710.10">
    <property type="entry name" value="DD-peptidase/beta-lactamase superfamily"/>
    <property type="match status" value="1"/>
</dbReference>
<dbReference type="PATRIC" id="fig|1618422.5.peg.296"/>
<proteinExistence type="inferred from homology"/>
<dbReference type="Pfam" id="PF00768">
    <property type="entry name" value="Peptidase_S11"/>
    <property type="match status" value="1"/>
</dbReference>